<dbReference type="PANTHER" id="PTHR43760:SF1">
    <property type="entry name" value="ENDORIBONUCLEASE L-PSP_CHORISMATE MUTASE-LIKE DOMAIN-CONTAINING PROTEIN"/>
    <property type="match status" value="1"/>
</dbReference>
<gene>
    <name evidence="2" type="ORF">FHU33_2325</name>
</gene>
<evidence type="ECO:0000313" key="3">
    <source>
        <dbReference type="Proteomes" id="UP000319865"/>
    </source>
</evidence>
<dbReference type="PANTHER" id="PTHR43760">
    <property type="entry name" value="ENDORIBONUCLEASE-RELATED"/>
    <property type="match status" value="1"/>
</dbReference>
<accession>A0A543PFR3</accession>
<dbReference type="Proteomes" id="UP000319865">
    <property type="component" value="Unassembled WGS sequence"/>
</dbReference>
<feature type="domain" description="Endoribonuclease L-PSP/chorismate mutase-like" evidence="1">
    <location>
        <begin position="6"/>
        <end position="133"/>
    </location>
</feature>
<keyword evidence="3" id="KW-1185">Reference proteome</keyword>
<dbReference type="Pfam" id="PF14588">
    <property type="entry name" value="YjgF_endoribonc"/>
    <property type="match status" value="1"/>
</dbReference>
<dbReference type="CDD" id="cd02199">
    <property type="entry name" value="YjgF_YER057c_UK114_like_1"/>
    <property type="match status" value="1"/>
</dbReference>
<comment type="caution">
    <text evidence="2">The sequence shown here is derived from an EMBL/GenBank/DDBJ whole genome shotgun (WGS) entry which is preliminary data.</text>
</comment>
<sequence>MDVDRRLRELGIELPAPMGPGGNYVPAMIAGDLLFLSGMGPVRPDGGLVTGKVGDGGLDVATARDAARLTGLQLLAALRAELGDLGRVRQVVKLFGMVNCRPGFNRTPAVIDGCSELFAEVFGDAGRGARSAVGMAELPFDIAVEIEAVVLVMPDVR</sequence>
<dbReference type="Gene3D" id="3.30.1330.40">
    <property type="entry name" value="RutC-like"/>
    <property type="match status" value="1"/>
</dbReference>
<dbReference type="SUPFAM" id="SSF55298">
    <property type="entry name" value="YjgF-like"/>
    <property type="match status" value="1"/>
</dbReference>
<dbReference type="InterPro" id="IPR035959">
    <property type="entry name" value="RutC-like_sf"/>
</dbReference>
<protein>
    <submittedName>
        <fullName evidence="2">Enamine deaminase RidA (YjgF/YER057c/UK114 family)</fullName>
    </submittedName>
</protein>
<reference evidence="2 3" key="1">
    <citation type="submission" date="2019-06" db="EMBL/GenBank/DDBJ databases">
        <title>Sequencing the genomes of 1000 actinobacteria strains.</title>
        <authorList>
            <person name="Klenk H.-P."/>
        </authorList>
    </citation>
    <scope>NUCLEOTIDE SEQUENCE [LARGE SCALE GENOMIC DNA]</scope>
    <source>
        <strain evidence="2 3">DSM 46837</strain>
    </source>
</reference>
<dbReference type="OrthoDB" id="9806229at2"/>
<organism evidence="2 3">
    <name type="scientific">Blastococcus colisei</name>
    <dbReference type="NCBI Taxonomy" id="1564162"/>
    <lineage>
        <taxon>Bacteria</taxon>
        <taxon>Bacillati</taxon>
        <taxon>Actinomycetota</taxon>
        <taxon>Actinomycetes</taxon>
        <taxon>Geodermatophilales</taxon>
        <taxon>Geodermatophilaceae</taxon>
        <taxon>Blastococcus</taxon>
    </lineage>
</organism>
<evidence type="ECO:0000313" key="2">
    <source>
        <dbReference type="EMBL" id="TQN42914.1"/>
    </source>
</evidence>
<dbReference type="EMBL" id="VFQE01000001">
    <property type="protein sequence ID" value="TQN42914.1"/>
    <property type="molecule type" value="Genomic_DNA"/>
</dbReference>
<evidence type="ECO:0000259" key="1">
    <source>
        <dbReference type="Pfam" id="PF14588"/>
    </source>
</evidence>
<name>A0A543PFR3_9ACTN</name>
<dbReference type="AlphaFoldDB" id="A0A543PFR3"/>
<dbReference type="InterPro" id="IPR013813">
    <property type="entry name" value="Endoribo_LPSP/chorism_mut-like"/>
</dbReference>
<dbReference type="RefSeq" id="WP_142025486.1">
    <property type="nucleotide sequence ID" value="NZ_VFQE01000001.1"/>
</dbReference>
<proteinExistence type="predicted"/>